<accession>A0ABX1KCT9</accession>
<name>A0ABX1KCT9_9MICO</name>
<proteinExistence type="predicted"/>
<protein>
    <submittedName>
        <fullName evidence="1">Uncharacterized protein</fullName>
    </submittedName>
</protein>
<sequence>MSAVRIAILGNPSQPDVEWSSENLRWLAAAGFTAVQLNIAWSYRPGDEALNLEDVALVPGSPEPLSASGPDSLARRRSELRARSAAAKAAGLRTLFHFGAPFQGRVGFEGGVLPQCIRDPATGERYADAIRRFGADFPDVDDLLVYTYDQDAWLCSEFDGCERCAGIPLHDRLPPFLSALARAWGAVRPSGRVWWEPWELSAGQTLAVIPHLDPAMGLMLHSSIGEVVSTIAGDRFVRNAAALARERSIPVVAEVFLSSANEEVEPFRRLPVPLVTLRQLRDVERVRGVVGVKEYFGVVPTRFDVNMAAAAAYFEDPLIPEAAALESIAAGWDAPWLVEFWTRASTAYELYPWDSSWFARQLGRSQPSHELSAATVRGAQSKASEWDTPAWRSTRGSTFMRLTNEEPHPWLLEDVGLRFATAAAEMETALAAFDRWFVDRGDEASAELRTQRSEAEAFVTRADAYAHHVRSTNLAALIRASPERRADLAVELRGVMQADRDNQLRELARRSAATLAQAPPRPLQVAERWVVPDRVDTADIDAALALLEQDLDAFLERYFLPGPDAARAGQFSLTSR</sequence>
<dbReference type="EMBL" id="JABACI010000001">
    <property type="protein sequence ID" value="NLP83226.1"/>
    <property type="molecule type" value="Genomic_DNA"/>
</dbReference>
<reference evidence="1 2" key="1">
    <citation type="submission" date="2020-04" db="EMBL/GenBank/DDBJ databases">
        <title>CFH 90308 Microbacterium sp.</title>
        <authorList>
            <person name="Nie G."/>
            <person name="Ming H."/>
            <person name="Xia T."/>
        </authorList>
    </citation>
    <scope>NUCLEOTIDE SEQUENCE [LARGE SCALE GENOMIC DNA]</scope>
    <source>
        <strain evidence="1 2">CFH 90308</strain>
    </source>
</reference>
<organism evidence="1 2">
    <name type="scientific">Microbacterium salsuginis</name>
    <dbReference type="NCBI Taxonomy" id="2722803"/>
    <lineage>
        <taxon>Bacteria</taxon>
        <taxon>Bacillati</taxon>
        <taxon>Actinomycetota</taxon>
        <taxon>Actinomycetes</taxon>
        <taxon>Micrococcales</taxon>
        <taxon>Microbacteriaceae</taxon>
        <taxon>Microbacterium</taxon>
    </lineage>
</organism>
<keyword evidence="2" id="KW-1185">Reference proteome</keyword>
<gene>
    <name evidence="1" type="ORF">HF576_05155</name>
</gene>
<evidence type="ECO:0000313" key="1">
    <source>
        <dbReference type="EMBL" id="NLP83226.1"/>
    </source>
</evidence>
<comment type="caution">
    <text evidence="1">The sequence shown here is derived from an EMBL/GenBank/DDBJ whole genome shotgun (WGS) entry which is preliminary data.</text>
</comment>
<evidence type="ECO:0000313" key="2">
    <source>
        <dbReference type="Proteomes" id="UP001429745"/>
    </source>
</evidence>
<dbReference type="Proteomes" id="UP001429745">
    <property type="component" value="Unassembled WGS sequence"/>
</dbReference>
<dbReference type="RefSeq" id="WP_168911658.1">
    <property type="nucleotide sequence ID" value="NZ_JABACI010000001.1"/>
</dbReference>